<dbReference type="AlphaFoldDB" id="A0A382ZJ23"/>
<name>A0A382ZJ23_9ZZZZ</name>
<keyword evidence="1" id="KW-0812">Transmembrane</keyword>
<evidence type="ECO:0000313" key="2">
    <source>
        <dbReference type="EMBL" id="SVD95413.1"/>
    </source>
</evidence>
<proteinExistence type="predicted"/>
<keyword evidence="1" id="KW-0472">Membrane</keyword>
<protein>
    <submittedName>
        <fullName evidence="2">Uncharacterized protein</fullName>
    </submittedName>
</protein>
<feature type="non-terminal residue" evidence="2">
    <location>
        <position position="188"/>
    </location>
</feature>
<accession>A0A382ZJ23</accession>
<evidence type="ECO:0000256" key="1">
    <source>
        <dbReference type="SAM" id="Phobius"/>
    </source>
</evidence>
<reference evidence="2" key="1">
    <citation type="submission" date="2018-05" db="EMBL/GenBank/DDBJ databases">
        <authorList>
            <person name="Lanie J.A."/>
            <person name="Ng W.-L."/>
            <person name="Kazmierczak K.M."/>
            <person name="Andrzejewski T.M."/>
            <person name="Davidsen T.M."/>
            <person name="Wayne K.J."/>
            <person name="Tettelin H."/>
            <person name="Glass J.I."/>
            <person name="Rusch D."/>
            <person name="Podicherti R."/>
            <person name="Tsui H.-C.T."/>
            <person name="Winkler M.E."/>
        </authorList>
    </citation>
    <scope>NUCLEOTIDE SEQUENCE</scope>
</reference>
<gene>
    <name evidence="2" type="ORF">METZ01_LOCUS448267</name>
</gene>
<sequence>MKYKVSYYFFIIFVLFLPFDVFADSVNISTDLPIYTDADRIVIYGNVSTETILQIIIIGPDEMIVSSEDVNIVPGDFTYNITIGNYELKRSGHYDISVTYDGVVIADQFFYDSGHNVNPMKVDGGLESLPESYQIIIFASAATLIIGILIFLARHSIIRKKTDYDTNDWVSKKNRDYEKYHSEWMSDE</sequence>
<keyword evidence="1" id="KW-1133">Transmembrane helix</keyword>
<dbReference type="EMBL" id="UINC01184276">
    <property type="protein sequence ID" value="SVD95413.1"/>
    <property type="molecule type" value="Genomic_DNA"/>
</dbReference>
<feature type="transmembrane region" description="Helical" evidence="1">
    <location>
        <begin position="133"/>
        <end position="153"/>
    </location>
</feature>
<organism evidence="2">
    <name type="scientific">marine metagenome</name>
    <dbReference type="NCBI Taxonomy" id="408172"/>
    <lineage>
        <taxon>unclassified sequences</taxon>
        <taxon>metagenomes</taxon>
        <taxon>ecological metagenomes</taxon>
    </lineage>
</organism>